<protein>
    <submittedName>
        <fullName evidence="5">DEAD/DEAH box helicase</fullName>
    </submittedName>
</protein>
<proteinExistence type="predicted"/>
<evidence type="ECO:0000259" key="3">
    <source>
        <dbReference type="PROSITE" id="PS51192"/>
    </source>
</evidence>
<dbReference type="InterPro" id="IPR018973">
    <property type="entry name" value="MZB"/>
</dbReference>
<dbReference type="Gene3D" id="3.40.50.2020">
    <property type="match status" value="1"/>
</dbReference>
<dbReference type="SUPFAM" id="SSF52540">
    <property type="entry name" value="P-loop containing nucleoside triphosphate hydrolases"/>
    <property type="match status" value="1"/>
</dbReference>
<comment type="caution">
    <text evidence="5">The sequence shown here is derived from an EMBL/GenBank/DDBJ whole genome shotgun (WGS) entry which is preliminary data.</text>
</comment>
<dbReference type="OrthoDB" id="143059at2"/>
<dbReference type="InterPro" id="IPR036412">
    <property type="entry name" value="HAD-like_sf"/>
</dbReference>
<dbReference type="Gene3D" id="3.40.50.1000">
    <property type="entry name" value="HAD superfamily/HAD-like"/>
    <property type="match status" value="1"/>
</dbReference>
<keyword evidence="6" id="KW-1185">Reference proteome</keyword>
<dbReference type="InterPro" id="IPR014001">
    <property type="entry name" value="Helicase_ATP-bd"/>
</dbReference>
<dbReference type="InterPro" id="IPR023214">
    <property type="entry name" value="HAD_sf"/>
</dbReference>
<organism evidence="5 6">
    <name type="scientific">Deinococcus cavernae</name>
    <dbReference type="NCBI Taxonomy" id="2320857"/>
    <lineage>
        <taxon>Bacteria</taxon>
        <taxon>Thermotogati</taxon>
        <taxon>Deinococcota</taxon>
        <taxon>Deinococci</taxon>
        <taxon>Deinococcales</taxon>
        <taxon>Deinococcaceae</taxon>
        <taxon>Deinococcus</taxon>
    </lineage>
</organism>
<dbReference type="Proteomes" id="UP000286287">
    <property type="component" value="Unassembled WGS sequence"/>
</dbReference>
<dbReference type="PROSITE" id="PS51192">
    <property type="entry name" value="HELICASE_ATP_BIND_1"/>
    <property type="match status" value="1"/>
</dbReference>
<dbReference type="GO" id="GO:0005524">
    <property type="term" value="F:ATP binding"/>
    <property type="evidence" value="ECO:0007669"/>
    <property type="project" value="UniProtKB-KW"/>
</dbReference>
<dbReference type="GO" id="GO:0006289">
    <property type="term" value="P:nucleotide-excision repair"/>
    <property type="evidence" value="ECO:0007669"/>
    <property type="project" value="TreeGrafter"/>
</dbReference>
<feature type="domain" description="Helicase ATP-binding" evidence="3">
    <location>
        <begin position="206"/>
        <end position="379"/>
    </location>
</feature>
<evidence type="ECO:0000259" key="4">
    <source>
        <dbReference type="PROSITE" id="PS51194"/>
    </source>
</evidence>
<dbReference type="EMBL" id="QYUJ01000004">
    <property type="protein sequence ID" value="RJF75606.1"/>
    <property type="molecule type" value="Genomic_DNA"/>
</dbReference>
<evidence type="ECO:0000256" key="2">
    <source>
        <dbReference type="ARBA" id="ARBA00022840"/>
    </source>
</evidence>
<accession>A0A418VHJ4</accession>
<keyword evidence="5" id="KW-0347">Helicase</keyword>
<dbReference type="InterPro" id="IPR001650">
    <property type="entry name" value="Helicase_C-like"/>
</dbReference>
<dbReference type="Pfam" id="PF00271">
    <property type="entry name" value="Helicase_C"/>
    <property type="match status" value="1"/>
</dbReference>
<reference evidence="5 6" key="1">
    <citation type="submission" date="2018-09" db="EMBL/GenBank/DDBJ databases">
        <authorList>
            <person name="Zhu H."/>
        </authorList>
    </citation>
    <scope>NUCLEOTIDE SEQUENCE [LARGE SCALE GENOMIC DNA]</scope>
    <source>
        <strain evidence="5 6">K2S05-167</strain>
    </source>
</reference>
<dbReference type="InterPro" id="IPR027417">
    <property type="entry name" value="P-loop_NTPase"/>
</dbReference>
<evidence type="ECO:0000313" key="5">
    <source>
        <dbReference type="EMBL" id="RJF75606.1"/>
    </source>
</evidence>
<dbReference type="RefSeq" id="WP_119760088.1">
    <property type="nucleotide sequence ID" value="NZ_QYUJ01000004.1"/>
</dbReference>
<dbReference type="PROSITE" id="PS51194">
    <property type="entry name" value="HELICASE_CTER"/>
    <property type="match status" value="1"/>
</dbReference>
<dbReference type="GO" id="GO:0043138">
    <property type="term" value="F:3'-5' DNA helicase activity"/>
    <property type="evidence" value="ECO:0007669"/>
    <property type="project" value="TreeGrafter"/>
</dbReference>
<dbReference type="InterPro" id="IPR011545">
    <property type="entry name" value="DEAD/DEAH_box_helicase_dom"/>
</dbReference>
<keyword evidence="5" id="KW-0378">Hydrolase</keyword>
<evidence type="ECO:0000313" key="6">
    <source>
        <dbReference type="Proteomes" id="UP000286287"/>
    </source>
</evidence>
<dbReference type="CDD" id="cd06223">
    <property type="entry name" value="PRTases_typeI"/>
    <property type="match status" value="1"/>
</dbReference>
<evidence type="ECO:0000256" key="1">
    <source>
        <dbReference type="ARBA" id="ARBA00022741"/>
    </source>
</evidence>
<gene>
    <name evidence="5" type="ORF">D3875_00725</name>
</gene>
<sequence>MKGYILRQGELQPLQDGDAAHLTSDLNLEGAEDLIVVRHREQVYPVWLVPTRQQDDTWPQDNWSVRLARCRTTADLFEEAQHLTPAQARLFFGTLPESLLEAWTGHPWRQGEVAQQLYRSVSDRFTSSLELAGQQTVELALRPEKVESPLDVPQLLPISTQALAEAGRGVSMAALDLPESVQQALAPLVGGGNLFLHQALALKYLRRARAEQFDVILSTPTASGKTMSFLPGILEDLLKHGGNALFLYPLTALCRDQYGTIEQVCHSLPAGQHLKLARFIGDDRLDERAGLPNLLVATPDKLNNHLLRREIQSFLAGVKYIVLDEAHTYRGAFGTHMSAFLRRLLVTAHSAPILVISSATLKNTVQFAQHLTGRRAFRVVGVSTAPRYPRHLYLASLAKVTKAPERAHSRAIRNLSQTVRDRHSKGLVFVGRRSATRYVAKGLQLRSDPQDLPVVFPFYSGMPEYAERLTHLKSGAGPTVAVSTTTLEAGIDVGALDIVGIVGFPRTRNSFKQMAGRAGRAGTAHVAFLPGSQPPDQYYSQPQNLERLILSESEPVYVNPFNPALLKGHVQRLRYEMQQIGDETGAGLLLRFFPEGLPAEVETALLPLFEEPVQEVQAPPLRGEPGIAHLVVRTGKPGDPHVSVPSVVVGDEAPEWLIERPTPENAAKEWGPESMVVRSDRYYQVQDWKRGQVVERGRTAGAVLIWVVDVTEQVLDPVEVARARRGLQAWPSGALEPHSHDGKAYSQVDVETVVHRRDLGLIRAESGRGQVSTQLQGKRERSVQQVRCTCPRARSRVRLPREAPSHFQVILRGEGGQEQPLGTFQASQWPTWQSGRAQISGDEFRTSFYQVEAREQRQGLLTLLVRRHAFDLELPGECECGATTDVRLVWETSTENVPESWPKHEVFSMTPRAFETDVARVSFAGTSRPALEALGTALVKALPDVMEVDPQEVGVQASSLRGEAQLTFWDTTAGGTGISLDIPNALPRLLRGARDLLALSDQCSCGGQGCFGCIQPFTALDWKHLPYLEDLDQEEAHLMGPATDAALRFLESLLDTLVEEQEAVTAAPVRGEAQFTQVLLELDGGIRGTGGELVAGISEALKVLREHRIEVTVVTSTDRSQAAAYLEEHLPQEAPWLVGSLIAEVKFPQVEKIRHLIPEDRPDRVLWVGSSARGFQAARQMDVTSALTVWQVPARHLSLLPDLLLEAPEHLNAALFQPLDFSWPLEQATRNLRQRHAPLTIHCPDMGSGLDVQVLGRYFSSQAALRHNRLQQASHQVLSFKNTGTLAPLVCETLQAYYPDHLAVFIPSSRPDSALGYGLGLLHDLLLAAGREVRCLHWISPPREKQKAAGSHAARQRNVEGRLSVAGGDLRGRKVLLIDDVVTSGATLSEGRRVLQEAGASVTCFAVAHTMRDLRGEA</sequence>
<dbReference type="PANTHER" id="PTHR47957">
    <property type="entry name" value="ATP-DEPENDENT HELICASE HRQ1"/>
    <property type="match status" value="1"/>
</dbReference>
<dbReference type="SUPFAM" id="SSF53271">
    <property type="entry name" value="PRTase-like"/>
    <property type="match status" value="1"/>
</dbReference>
<name>A0A418VHJ4_9DEIO</name>
<dbReference type="SMART" id="SM00490">
    <property type="entry name" value="HELICc"/>
    <property type="match status" value="1"/>
</dbReference>
<dbReference type="SUPFAM" id="SSF56784">
    <property type="entry name" value="HAD-like"/>
    <property type="match status" value="1"/>
</dbReference>
<dbReference type="Pfam" id="PF00270">
    <property type="entry name" value="DEAD"/>
    <property type="match status" value="1"/>
</dbReference>
<keyword evidence="1" id="KW-0547">Nucleotide-binding</keyword>
<keyword evidence="2" id="KW-0067">ATP-binding</keyword>
<feature type="domain" description="Helicase C-terminal" evidence="4">
    <location>
        <begin position="411"/>
        <end position="564"/>
    </location>
</feature>
<dbReference type="InterPro" id="IPR029057">
    <property type="entry name" value="PRTase-like"/>
</dbReference>
<dbReference type="InterPro" id="IPR000836">
    <property type="entry name" value="PRTase_dom"/>
</dbReference>
<dbReference type="Gene3D" id="3.40.50.300">
    <property type="entry name" value="P-loop containing nucleotide triphosphate hydrolases"/>
    <property type="match status" value="2"/>
</dbReference>
<dbReference type="GO" id="GO:0036297">
    <property type="term" value="P:interstrand cross-link repair"/>
    <property type="evidence" value="ECO:0007669"/>
    <property type="project" value="TreeGrafter"/>
</dbReference>
<dbReference type="PANTHER" id="PTHR47957:SF3">
    <property type="entry name" value="ATP-DEPENDENT HELICASE HRQ1"/>
    <property type="match status" value="1"/>
</dbReference>
<dbReference type="GO" id="GO:0003676">
    <property type="term" value="F:nucleic acid binding"/>
    <property type="evidence" value="ECO:0007669"/>
    <property type="project" value="InterPro"/>
</dbReference>
<dbReference type="Pfam" id="PF09369">
    <property type="entry name" value="MZB"/>
    <property type="match status" value="1"/>
</dbReference>
<dbReference type="SMART" id="SM00487">
    <property type="entry name" value="DEXDc"/>
    <property type="match status" value="1"/>
</dbReference>